<reference evidence="12" key="1">
    <citation type="journal article" date="2020" name="Stud. Mycol.">
        <title>101 Dothideomycetes genomes: A test case for predicting lifestyles and emergence of pathogens.</title>
        <authorList>
            <person name="Haridas S."/>
            <person name="Albert R."/>
            <person name="Binder M."/>
            <person name="Bloem J."/>
            <person name="LaButti K."/>
            <person name="Salamov A."/>
            <person name="Andreopoulos B."/>
            <person name="Baker S."/>
            <person name="Barry K."/>
            <person name="Bills G."/>
            <person name="Bluhm B."/>
            <person name="Cannon C."/>
            <person name="Castanera R."/>
            <person name="Culley D."/>
            <person name="Daum C."/>
            <person name="Ezra D."/>
            <person name="Gonzalez J."/>
            <person name="Henrissat B."/>
            <person name="Kuo A."/>
            <person name="Liang C."/>
            <person name="Lipzen A."/>
            <person name="Lutzoni F."/>
            <person name="Magnuson J."/>
            <person name="Mondo S."/>
            <person name="Nolan M."/>
            <person name="Ohm R."/>
            <person name="Pangilinan J."/>
            <person name="Park H.-J."/>
            <person name="Ramirez L."/>
            <person name="Alfaro M."/>
            <person name="Sun H."/>
            <person name="Tritt A."/>
            <person name="Yoshinaga Y."/>
            <person name="Zwiers L.-H."/>
            <person name="Turgeon B."/>
            <person name="Goodwin S."/>
            <person name="Spatafora J."/>
            <person name="Crous P."/>
            <person name="Grigoriev I."/>
        </authorList>
    </citation>
    <scope>NUCLEOTIDE SEQUENCE [LARGE SCALE GENOMIC DNA]</scope>
    <source>
        <strain evidence="12">CECT 20119</strain>
    </source>
</reference>
<sequence>MTSTSPWRQPSILACLAVWIALWVAFGCSFIAYQPIPAVAEHPSHNASTTPNAPTPTSDFTLPTPDRSIPRIQYDFPPESAADRTIRLARREEIKTLFLRDWHAYKSKGWGKAEISPITGEPKDTYGGWAATLVDALDTLWIMGLEDEFKEAADYAAGIDFSVMPAGYVSTFEATIRYLGGFLAAFDQSGDERMLTKAIEVATLLKKGFDTPNGMPPPVLGEKEIREGTVIASEEGSIASLGTMSLEYIRLAQITGDASWYAPADRIMHVFSSWQNRTLLPGMWPAKPVNARNLTVFATGTGLFHLGGDSDSMYEYLIKASLLLNGSTFYTNLYTTAISTISTHLLYRPLLPTLPDVLLPALATSNSSGLHLLHRADHLACFAGGMLVLGSRLLPNTTHLSLGRKLTLGCVEMYRTSPLGIMPDEAFVLPCPAPPAPCEWTNNTFLEACFLRFSGRQGSDFASQRQGCVSRLPTGILEVQNAEFKLRPEALESLFYLYRVTGEEKLRGEAWDMFLRIREHTRTEVASAAVLDVMDAEAPKKDEMESYWFAETLKYAFLIFSGPEEGSLDEWVFNTEAHTLRRG</sequence>
<evidence type="ECO:0000256" key="4">
    <source>
        <dbReference type="ARBA" id="ARBA00022801"/>
    </source>
</evidence>
<dbReference type="Proteomes" id="UP000799538">
    <property type="component" value="Unassembled WGS sequence"/>
</dbReference>
<evidence type="ECO:0000256" key="3">
    <source>
        <dbReference type="ARBA" id="ARBA00007658"/>
    </source>
</evidence>
<dbReference type="GO" id="GO:0016020">
    <property type="term" value="C:membrane"/>
    <property type="evidence" value="ECO:0007669"/>
    <property type="project" value="InterPro"/>
</dbReference>
<keyword evidence="4 8" id="KW-0378">Hydrolase</keyword>
<dbReference type="InterPro" id="IPR036026">
    <property type="entry name" value="Seven-hairpin_glycosidases"/>
</dbReference>
<dbReference type="Gene3D" id="1.50.10.10">
    <property type="match status" value="1"/>
</dbReference>
<dbReference type="AlphaFoldDB" id="A0A6A6GAT2"/>
<keyword evidence="10" id="KW-0812">Transmembrane</keyword>
<dbReference type="GO" id="GO:0005783">
    <property type="term" value="C:endoplasmic reticulum"/>
    <property type="evidence" value="ECO:0007669"/>
    <property type="project" value="TreeGrafter"/>
</dbReference>
<accession>A0A6A6GAT2</accession>
<comment type="cofactor">
    <cofactor evidence="1 6">
        <name>Ca(2+)</name>
        <dbReference type="ChEBI" id="CHEBI:29108"/>
    </cofactor>
</comment>
<proteinExistence type="inferred from homology"/>
<keyword evidence="12" id="KW-1185">Reference proteome</keyword>
<comment type="pathway">
    <text evidence="2">Protein modification; protein glycosylation.</text>
</comment>
<keyword evidence="6" id="KW-0106">Calcium</keyword>
<comment type="similarity">
    <text evidence="3 8">Belongs to the glycosyl hydrolase 47 family.</text>
</comment>
<dbReference type="GO" id="GO:0004571">
    <property type="term" value="F:mannosyl-oligosaccharide 1,2-alpha-mannosidase activity"/>
    <property type="evidence" value="ECO:0007669"/>
    <property type="project" value="InterPro"/>
</dbReference>
<evidence type="ECO:0000313" key="12">
    <source>
        <dbReference type="Proteomes" id="UP000799538"/>
    </source>
</evidence>
<gene>
    <name evidence="11" type="ORF">BDZ85DRAFT_117661</name>
</gene>
<dbReference type="OrthoDB" id="8118055at2759"/>
<evidence type="ECO:0000256" key="10">
    <source>
        <dbReference type="SAM" id="Phobius"/>
    </source>
</evidence>
<dbReference type="Pfam" id="PF01532">
    <property type="entry name" value="Glyco_hydro_47"/>
    <property type="match status" value="1"/>
</dbReference>
<keyword evidence="5 7" id="KW-1015">Disulfide bond</keyword>
<evidence type="ECO:0000313" key="11">
    <source>
        <dbReference type="EMBL" id="KAF2222787.1"/>
    </source>
</evidence>
<keyword evidence="6" id="KW-0479">Metal-binding</keyword>
<evidence type="ECO:0000256" key="5">
    <source>
        <dbReference type="ARBA" id="ARBA00023157"/>
    </source>
</evidence>
<dbReference type="PANTHER" id="PTHR11742">
    <property type="entry name" value="MANNOSYL-OLIGOSACCHARIDE ALPHA-1,2-MANNOSIDASE-RELATED"/>
    <property type="match status" value="1"/>
</dbReference>
<evidence type="ECO:0000256" key="1">
    <source>
        <dbReference type="ARBA" id="ARBA00001913"/>
    </source>
</evidence>
<feature type="transmembrane region" description="Helical" evidence="10">
    <location>
        <begin position="12"/>
        <end position="33"/>
    </location>
</feature>
<feature type="region of interest" description="Disordered" evidence="9">
    <location>
        <begin position="43"/>
        <end position="62"/>
    </location>
</feature>
<evidence type="ECO:0000256" key="2">
    <source>
        <dbReference type="ARBA" id="ARBA00004922"/>
    </source>
</evidence>
<keyword evidence="8" id="KW-0326">Glycosidase</keyword>
<dbReference type="GO" id="GO:0005975">
    <property type="term" value="P:carbohydrate metabolic process"/>
    <property type="evidence" value="ECO:0007669"/>
    <property type="project" value="InterPro"/>
</dbReference>
<dbReference type="InterPro" id="IPR001382">
    <property type="entry name" value="Glyco_hydro_47"/>
</dbReference>
<dbReference type="InterPro" id="IPR050749">
    <property type="entry name" value="Glycosyl_Hydrolase_47"/>
</dbReference>
<name>A0A6A6GAT2_9PEZI</name>
<dbReference type="InterPro" id="IPR012341">
    <property type="entry name" value="6hp_glycosidase-like_sf"/>
</dbReference>
<feature type="disulfide bond" evidence="7">
    <location>
        <begin position="381"/>
        <end position="410"/>
    </location>
</feature>
<protein>
    <recommendedName>
        <fullName evidence="8">alpha-1,2-Mannosidase</fullName>
        <ecNumber evidence="8">3.2.1.-</ecNumber>
    </recommendedName>
</protein>
<evidence type="ECO:0000256" key="9">
    <source>
        <dbReference type="SAM" id="MobiDB-lite"/>
    </source>
</evidence>
<dbReference type="PRINTS" id="PR00747">
    <property type="entry name" value="GLYHDRLASE47"/>
</dbReference>
<dbReference type="EMBL" id="ML992507">
    <property type="protein sequence ID" value="KAF2222787.1"/>
    <property type="molecule type" value="Genomic_DNA"/>
</dbReference>
<dbReference type="GO" id="GO:0036503">
    <property type="term" value="P:ERAD pathway"/>
    <property type="evidence" value="ECO:0007669"/>
    <property type="project" value="UniProtKB-ARBA"/>
</dbReference>
<dbReference type="UniPathway" id="UPA00378"/>
<evidence type="ECO:0000256" key="7">
    <source>
        <dbReference type="PIRSR" id="PIRSR601382-3"/>
    </source>
</evidence>
<dbReference type="EC" id="3.2.1.-" evidence="8"/>
<dbReference type="PANTHER" id="PTHR11742:SF103">
    <property type="entry name" value="ENDOPLASMIC RETICULUM MANNOSIDASE MNL2-RELATED"/>
    <property type="match status" value="1"/>
</dbReference>
<dbReference type="GO" id="GO:0005509">
    <property type="term" value="F:calcium ion binding"/>
    <property type="evidence" value="ECO:0007669"/>
    <property type="project" value="InterPro"/>
</dbReference>
<keyword evidence="10" id="KW-0472">Membrane</keyword>
<organism evidence="11 12">
    <name type="scientific">Elsinoe ampelina</name>
    <dbReference type="NCBI Taxonomy" id="302913"/>
    <lineage>
        <taxon>Eukaryota</taxon>
        <taxon>Fungi</taxon>
        <taxon>Dikarya</taxon>
        <taxon>Ascomycota</taxon>
        <taxon>Pezizomycotina</taxon>
        <taxon>Dothideomycetes</taxon>
        <taxon>Dothideomycetidae</taxon>
        <taxon>Myriangiales</taxon>
        <taxon>Elsinoaceae</taxon>
        <taxon>Elsinoe</taxon>
    </lineage>
</organism>
<dbReference type="SUPFAM" id="SSF48225">
    <property type="entry name" value="Seven-hairpin glycosidases"/>
    <property type="match status" value="1"/>
</dbReference>
<evidence type="ECO:0000256" key="6">
    <source>
        <dbReference type="PIRSR" id="PIRSR601382-2"/>
    </source>
</evidence>
<evidence type="ECO:0000256" key="8">
    <source>
        <dbReference type="RuleBase" id="RU361193"/>
    </source>
</evidence>
<feature type="binding site" evidence="6">
    <location>
        <position position="575"/>
    </location>
    <ligand>
        <name>Ca(2+)</name>
        <dbReference type="ChEBI" id="CHEBI:29108"/>
    </ligand>
</feature>
<keyword evidence="10" id="KW-1133">Transmembrane helix</keyword>
<feature type="compositionally biased region" description="Low complexity" evidence="9">
    <location>
        <begin position="46"/>
        <end position="58"/>
    </location>
</feature>